<dbReference type="EMBL" id="JBHSHC010000132">
    <property type="protein sequence ID" value="MFC4769455.1"/>
    <property type="molecule type" value="Genomic_DNA"/>
</dbReference>
<sequence>MKKLTVLSLASMLAITPAASSFASAAQAVSPTAKTGSALDTTSIINELKNQQNQDQYGQQRIDQDVNGEDLDKLDKEQLDAAQEKAIEVVLDKLLEVGKEKKGNLNDEEISAIIEKLTEILMQQGEASSEEVAEDLVEEKIELDVEDGTASEEEVGILVTLKMKKNKDEEAVTAVEKALAANPNYDSLYGLLSEIFQSVGNTEKVKVYVGGKQPNFDVQPLIENGRTMIPVRAVTEALGAQVDWKNETQTVVIKKENVIIELPLGSNSIKLNGQTIAIDVPAQVKDNRTLVPVRFISEFLGHQVGWDPNSNMVIVK</sequence>
<dbReference type="Pfam" id="PF07833">
    <property type="entry name" value="Cu_amine_oxidN1"/>
    <property type="match status" value="1"/>
</dbReference>
<reference evidence="4" key="1">
    <citation type="journal article" date="2019" name="Int. J. Syst. Evol. Microbiol.">
        <title>The Global Catalogue of Microorganisms (GCM) 10K type strain sequencing project: providing services to taxonomists for standard genome sequencing and annotation.</title>
        <authorList>
            <consortium name="The Broad Institute Genomics Platform"/>
            <consortium name="The Broad Institute Genome Sequencing Center for Infectious Disease"/>
            <person name="Wu L."/>
            <person name="Ma J."/>
        </authorList>
    </citation>
    <scope>NUCLEOTIDE SEQUENCE [LARGE SCALE GENOMIC DNA]</scope>
    <source>
        <strain evidence="4">WYCCWR 12678</strain>
    </source>
</reference>
<dbReference type="Gene3D" id="3.30.457.10">
    <property type="entry name" value="Copper amine oxidase-like, N-terminal domain"/>
    <property type="match status" value="1"/>
</dbReference>
<evidence type="ECO:0000313" key="4">
    <source>
        <dbReference type="Proteomes" id="UP001596002"/>
    </source>
</evidence>
<feature type="chain" id="PRO_5046085288" evidence="1">
    <location>
        <begin position="26"/>
        <end position="316"/>
    </location>
</feature>
<dbReference type="RefSeq" id="WP_380027988.1">
    <property type="nucleotide sequence ID" value="NZ_JBHSHC010000132.1"/>
</dbReference>
<dbReference type="Proteomes" id="UP001596002">
    <property type="component" value="Unassembled WGS sequence"/>
</dbReference>
<accession>A0ABV9Q5X1</accession>
<proteinExistence type="predicted"/>
<keyword evidence="4" id="KW-1185">Reference proteome</keyword>
<dbReference type="SUPFAM" id="SSF55383">
    <property type="entry name" value="Copper amine oxidase, domain N"/>
    <property type="match status" value="1"/>
</dbReference>
<name>A0ABV9Q5X1_9BACL</name>
<evidence type="ECO:0000256" key="1">
    <source>
        <dbReference type="SAM" id="SignalP"/>
    </source>
</evidence>
<evidence type="ECO:0000259" key="2">
    <source>
        <dbReference type="Pfam" id="PF07833"/>
    </source>
</evidence>
<dbReference type="InterPro" id="IPR036582">
    <property type="entry name" value="Mao_N_sf"/>
</dbReference>
<feature type="domain" description="Copper amine oxidase-like N-terminal" evidence="2">
    <location>
        <begin position="209"/>
        <end position="315"/>
    </location>
</feature>
<protein>
    <submittedName>
        <fullName evidence="3">Stalk domain-containing protein</fullName>
    </submittedName>
</protein>
<gene>
    <name evidence="3" type="ORF">ACFO8Q_19165</name>
</gene>
<keyword evidence="1" id="KW-0732">Signal</keyword>
<dbReference type="InterPro" id="IPR012854">
    <property type="entry name" value="Cu_amine_oxidase-like_N"/>
</dbReference>
<feature type="signal peptide" evidence="1">
    <location>
        <begin position="1"/>
        <end position="25"/>
    </location>
</feature>
<organism evidence="3 4">
    <name type="scientific">Effusibacillus consociatus</name>
    <dbReference type="NCBI Taxonomy" id="1117041"/>
    <lineage>
        <taxon>Bacteria</taxon>
        <taxon>Bacillati</taxon>
        <taxon>Bacillota</taxon>
        <taxon>Bacilli</taxon>
        <taxon>Bacillales</taxon>
        <taxon>Alicyclobacillaceae</taxon>
        <taxon>Effusibacillus</taxon>
    </lineage>
</organism>
<comment type="caution">
    <text evidence="3">The sequence shown here is derived from an EMBL/GenBank/DDBJ whole genome shotgun (WGS) entry which is preliminary data.</text>
</comment>
<evidence type="ECO:0000313" key="3">
    <source>
        <dbReference type="EMBL" id="MFC4769455.1"/>
    </source>
</evidence>